<comment type="caution">
    <text evidence="4">The sequence shown here is derived from an EMBL/GenBank/DDBJ whole genome shotgun (WGS) entry which is preliminary data.</text>
</comment>
<dbReference type="AlphaFoldDB" id="A0A212FLF9"/>
<dbReference type="eggNOG" id="ENOG502TCND">
    <property type="taxonomic scope" value="Eukaryota"/>
</dbReference>
<name>A0A212FLF9_DANPL</name>
<dbReference type="PROSITE" id="PS00028">
    <property type="entry name" value="ZINC_FINGER_C2H2_1"/>
    <property type="match status" value="2"/>
</dbReference>
<keyword evidence="5" id="KW-1185">Reference proteome</keyword>
<feature type="compositionally biased region" description="Basic residues" evidence="2">
    <location>
        <begin position="401"/>
        <end position="417"/>
    </location>
</feature>
<protein>
    <recommendedName>
        <fullName evidence="3">C2H2-type domain-containing protein</fullName>
    </recommendedName>
</protein>
<reference evidence="4 5" key="1">
    <citation type="journal article" date="2011" name="Cell">
        <title>The monarch butterfly genome yields insights into long-distance migration.</title>
        <authorList>
            <person name="Zhan S."/>
            <person name="Merlin C."/>
            <person name="Boore J.L."/>
            <person name="Reppert S.M."/>
        </authorList>
    </citation>
    <scope>NUCLEOTIDE SEQUENCE [LARGE SCALE GENOMIC DNA]</scope>
    <source>
        <strain evidence="4">F-2</strain>
    </source>
</reference>
<keyword evidence="1" id="KW-0863">Zinc-finger</keyword>
<keyword evidence="1" id="KW-0479">Metal-binding</keyword>
<dbReference type="SMART" id="SM00355">
    <property type="entry name" value="ZnF_C2H2"/>
    <property type="match status" value="4"/>
</dbReference>
<evidence type="ECO:0000313" key="5">
    <source>
        <dbReference type="Proteomes" id="UP000007151"/>
    </source>
</evidence>
<evidence type="ECO:0000259" key="3">
    <source>
        <dbReference type="PROSITE" id="PS50157"/>
    </source>
</evidence>
<evidence type="ECO:0000313" key="4">
    <source>
        <dbReference type="EMBL" id="OWR54529.1"/>
    </source>
</evidence>
<feature type="region of interest" description="Disordered" evidence="2">
    <location>
        <begin position="397"/>
        <end position="418"/>
    </location>
</feature>
<keyword evidence="1" id="KW-0862">Zinc</keyword>
<dbReference type="Proteomes" id="UP000007151">
    <property type="component" value="Unassembled WGS sequence"/>
</dbReference>
<sequence>MEKEYDCNFYTSLKTRSKQACEFCDQEFNDGYSYLVHNASHIIIPLIRQTLYCCDTCKFYFTTTNDFTEHTNRHVGIKDEKNIELDLAKVKLEKSPELVEPLELKQESLDIDMDSLCSSHHYIEEAFCDDVRTEDKIKFEDDFDSESLKKFTHVKAELYSECCYGGDGMYGDRQQPANGWGCEEPAAVCGVDDSVLTSVLTSDECRSVHYSELKSTGLSICRLCGLKLPDSIPRVLYQSLNRNPEPKEVKKKKKKTYENGGLEPSRFRFRLVLHETKHLRLVKRRNTFLVCVYCDRYIAGNYRNMDRHLTREHTSRPRKKHILHKCKECHLPYTKYRRHVMNYHQRERCSWERLEKRSAERRGGCGVGGSGDNVKASGVCCRDGNSHDACALTGTREGGGVKHKTSRRQKKMKKKKSLTNEERLRNIQQRLKKINKLSKYCDDFYYIDRRLK</sequence>
<organism evidence="4 5">
    <name type="scientific">Danaus plexippus plexippus</name>
    <dbReference type="NCBI Taxonomy" id="278856"/>
    <lineage>
        <taxon>Eukaryota</taxon>
        <taxon>Metazoa</taxon>
        <taxon>Ecdysozoa</taxon>
        <taxon>Arthropoda</taxon>
        <taxon>Hexapoda</taxon>
        <taxon>Insecta</taxon>
        <taxon>Pterygota</taxon>
        <taxon>Neoptera</taxon>
        <taxon>Endopterygota</taxon>
        <taxon>Lepidoptera</taxon>
        <taxon>Glossata</taxon>
        <taxon>Ditrysia</taxon>
        <taxon>Papilionoidea</taxon>
        <taxon>Nymphalidae</taxon>
        <taxon>Danainae</taxon>
        <taxon>Danaini</taxon>
        <taxon>Danaina</taxon>
        <taxon>Danaus</taxon>
        <taxon>Danaus</taxon>
    </lineage>
</organism>
<evidence type="ECO:0000256" key="2">
    <source>
        <dbReference type="SAM" id="MobiDB-lite"/>
    </source>
</evidence>
<gene>
    <name evidence="4" type="ORF">KGM_215031</name>
</gene>
<accession>A0A212FLF9</accession>
<dbReference type="InParanoid" id="A0A212FLF9"/>
<proteinExistence type="predicted"/>
<dbReference type="InterPro" id="IPR013087">
    <property type="entry name" value="Znf_C2H2_type"/>
</dbReference>
<dbReference type="GO" id="GO:0008270">
    <property type="term" value="F:zinc ion binding"/>
    <property type="evidence" value="ECO:0007669"/>
    <property type="project" value="UniProtKB-KW"/>
</dbReference>
<feature type="domain" description="C2H2-type" evidence="3">
    <location>
        <begin position="52"/>
        <end position="79"/>
    </location>
</feature>
<dbReference type="EMBL" id="AGBW02007808">
    <property type="protein sequence ID" value="OWR54529.1"/>
    <property type="molecule type" value="Genomic_DNA"/>
</dbReference>
<evidence type="ECO:0000256" key="1">
    <source>
        <dbReference type="PROSITE-ProRule" id="PRU00042"/>
    </source>
</evidence>
<dbReference type="KEGG" id="dpl:KGM_215031"/>
<dbReference type="PROSITE" id="PS50157">
    <property type="entry name" value="ZINC_FINGER_C2H2_2"/>
    <property type="match status" value="1"/>
</dbReference>